<dbReference type="RefSeq" id="WP_035967314.1">
    <property type="nucleotide sequence ID" value="NZ_BMEG01000006.1"/>
</dbReference>
<evidence type="ECO:0000256" key="2">
    <source>
        <dbReference type="ARBA" id="ARBA00022475"/>
    </source>
</evidence>
<accession>A0A069NV76</accession>
<comment type="caution">
    <text evidence="9">The sequence shown here is derived from an EMBL/GenBank/DDBJ whole genome shotgun (WGS) entry which is preliminary data.</text>
</comment>
<keyword evidence="5 6" id="KW-0472">Membrane</keyword>
<evidence type="ECO:0000313" key="9">
    <source>
        <dbReference type="EMBL" id="KDR32200.1"/>
    </source>
</evidence>
<dbReference type="PANTHER" id="PTHR34820">
    <property type="entry name" value="INNER MEMBRANE PROTEIN YEBZ"/>
    <property type="match status" value="1"/>
</dbReference>
<dbReference type="InterPro" id="IPR008457">
    <property type="entry name" value="Cu-R_CopD_dom"/>
</dbReference>
<reference evidence="8" key="1">
    <citation type="journal article" date="2014" name="Int. J. Syst. Evol. Microbiol.">
        <title>Complete genome of a new Firmicutes species belonging to the dominant human colonic microbiota ('Ruminococcus bicirculans') reveals two chromosomes and a selective capacity to utilize plant glucans.</title>
        <authorList>
            <consortium name="NISC Comparative Sequencing Program"/>
            <person name="Wegmann U."/>
            <person name="Louis P."/>
            <person name="Goesmann A."/>
            <person name="Henrissat B."/>
            <person name="Duncan S.H."/>
            <person name="Flint H.J."/>
        </authorList>
    </citation>
    <scope>NUCLEOTIDE SEQUENCE</scope>
    <source>
        <strain evidence="8">CGMCC 1.11013</strain>
    </source>
</reference>
<feature type="transmembrane region" description="Helical" evidence="6">
    <location>
        <begin position="159"/>
        <end position="180"/>
    </location>
</feature>
<dbReference type="eggNOG" id="COG1276">
    <property type="taxonomic scope" value="Bacteria"/>
</dbReference>
<evidence type="ECO:0000256" key="1">
    <source>
        <dbReference type="ARBA" id="ARBA00004651"/>
    </source>
</evidence>
<feature type="transmembrane region" description="Helical" evidence="6">
    <location>
        <begin position="97"/>
        <end position="115"/>
    </location>
</feature>
<keyword evidence="2" id="KW-1003">Cell membrane</keyword>
<evidence type="ECO:0000259" key="7">
    <source>
        <dbReference type="Pfam" id="PF05425"/>
    </source>
</evidence>
<dbReference type="OrthoDB" id="8753116at2"/>
<evidence type="ECO:0000256" key="4">
    <source>
        <dbReference type="ARBA" id="ARBA00022989"/>
    </source>
</evidence>
<evidence type="ECO:0000313" key="10">
    <source>
        <dbReference type="Proteomes" id="UP000027439"/>
    </source>
</evidence>
<sequence>MNDGFLGVLRLAFVALQNISFAIVVGALLSDTWLSRRVSRWQTRLSWRLLLTLRIASFAVLFFSASAFWIHCALMNESTLGEAGAAVRSMLVETGFGHAWLAGTGFMLVVMVLSLAQRGRPIRFKRALWLALAGVALSRSHAGHPVDAGVLSVPVWIDWFHLFAISVWVGLVLVTSYVVLPRMFSVPVPERANSSAFVQSLSDAATVALVILFITGAYNGWRGVNTPESLLMSTYGQVLLLKFVLVLIAAGLGAHNRFIEMPRLLAALDETGSDAAVRPLKRFWVVLRIESVVLAGVIVAAAVLVSSPLPGIS</sequence>
<dbReference type="EMBL" id="JFHE01000020">
    <property type="protein sequence ID" value="KDR32200.1"/>
    <property type="molecule type" value="Genomic_DNA"/>
</dbReference>
<dbReference type="Proteomes" id="UP000027439">
    <property type="component" value="Unassembled WGS sequence"/>
</dbReference>
<dbReference type="Pfam" id="PF05425">
    <property type="entry name" value="CopD"/>
    <property type="match status" value="1"/>
</dbReference>
<keyword evidence="4 6" id="KW-1133">Transmembrane helix</keyword>
<feature type="transmembrane region" description="Helical" evidence="6">
    <location>
        <begin position="127"/>
        <end position="144"/>
    </location>
</feature>
<evidence type="ECO:0000256" key="5">
    <source>
        <dbReference type="ARBA" id="ARBA00023136"/>
    </source>
</evidence>
<proteinExistence type="predicted"/>
<protein>
    <submittedName>
        <fullName evidence="9">Copper resistance protein CopD</fullName>
    </submittedName>
    <submittedName>
        <fullName evidence="8">Copper-resistance membrane protein</fullName>
    </submittedName>
</protein>
<feature type="transmembrane region" description="Helical" evidence="6">
    <location>
        <begin position="49"/>
        <end position="70"/>
    </location>
</feature>
<evidence type="ECO:0000256" key="6">
    <source>
        <dbReference type="SAM" id="Phobius"/>
    </source>
</evidence>
<organism evidence="9 10">
    <name type="scientific">Caballeronia grimmiae</name>
    <dbReference type="NCBI Taxonomy" id="1071679"/>
    <lineage>
        <taxon>Bacteria</taxon>
        <taxon>Pseudomonadati</taxon>
        <taxon>Pseudomonadota</taxon>
        <taxon>Betaproteobacteria</taxon>
        <taxon>Burkholderiales</taxon>
        <taxon>Burkholderiaceae</taxon>
        <taxon>Caballeronia</taxon>
    </lineage>
</organism>
<dbReference type="STRING" id="1071679.BG57_12200"/>
<dbReference type="AlphaFoldDB" id="A0A069NV76"/>
<evidence type="ECO:0000313" key="11">
    <source>
        <dbReference type="Proteomes" id="UP000597138"/>
    </source>
</evidence>
<reference evidence="11" key="3">
    <citation type="journal article" date="2019" name="Int. J. Syst. Evol. Microbiol.">
        <title>The Global Catalogue of Microorganisms (GCM) 10K type strain sequencing project: providing services to taxonomists for standard genome sequencing and annotation.</title>
        <authorList>
            <consortium name="The Broad Institute Genomics Platform"/>
            <consortium name="The Broad Institute Genome Sequencing Center for Infectious Disease"/>
            <person name="Wu L."/>
            <person name="Ma J."/>
        </authorList>
    </citation>
    <scope>NUCLEOTIDE SEQUENCE [LARGE SCALE GENOMIC DNA]</scope>
    <source>
        <strain evidence="11">CGMCC 1.11013</strain>
    </source>
</reference>
<evidence type="ECO:0000313" key="8">
    <source>
        <dbReference type="EMBL" id="GGD79126.1"/>
    </source>
</evidence>
<dbReference type="Proteomes" id="UP000597138">
    <property type="component" value="Unassembled WGS sequence"/>
</dbReference>
<dbReference type="PANTHER" id="PTHR34820:SF4">
    <property type="entry name" value="INNER MEMBRANE PROTEIN YEBZ"/>
    <property type="match status" value="1"/>
</dbReference>
<reference evidence="8" key="4">
    <citation type="submission" date="2024-05" db="EMBL/GenBank/DDBJ databases">
        <authorList>
            <person name="Sun Q."/>
            <person name="Zhou Y."/>
        </authorList>
    </citation>
    <scope>NUCLEOTIDE SEQUENCE</scope>
    <source>
        <strain evidence="8">CGMCC 1.11013</strain>
    </source>
</reference>
<reference evidence="9 10" key="2">
    <citation type="submission" date="2014-03" db="EMBL/GenBank/DDBJ databases">
        <title>Draft Genome Sequences of Four Burkholderia Strains.</title>
        <authorList>
            <person name="Liu X.Y."/>
            <person name="Li C.X."/>
            <person name="Xu J.H."/>
        </authorList>
    </citation>
    <scope>NUCLEOTIDE SEQUENCE [LARGE SCALE GENOMIC DNA]</scope>
    <source>
        <strain evidence="9 10">R27</strain>
    </source>
</reference>
<keyword evidence="11" id="KW-1185">Reference proteome</keyword>
<feature type="transmembrane region" description="Helical" evidence="6">
    <location>
        <begin position="6"/>
        <end position="29"/>
    </location>
</feature>
<dbReference type="InterPro" id="IPR032694">
    <property type="entry name" value="CopC/D"/>
</dbReference>
<feature type="transmembrane region" description="Helical" evidence="6">
    <location>
        <begin position="285"/>
        <end position="305"/>
    </location>
</feature>
<keyword evidence="3 6" id="KW-0812">Transmembrane</keyword>
<feature type="transmembrane region" description="Helical" evidence="6">
    <location>
        <begin position="233"/>
        <end position="254"/>
    </location>
</feature>
<feature type="transmembrane region" description="Helical" evidence="6">
    <location>
        <begin position="201"/>
        <end position="221"/>
    </location>
</feature>
<feature type="domain" description="Copper resistance protein D" evidence="7">
    <location>
        <begin position="196"/>
        <end position="304"/>
    </location>
</feature>
<dbReference type="GO" id="GO:0006825">
    <property type="term" value="P:copper ion transport"/>
    <property type="evidence" value="ECO:0007669"/>
    <property type="project" value="InterPro"/>
</dbReference>
<dbReference type="EMBL" id="BMEG01000006">
    <property type="protein sequence ID" value="GGD79126.1"/>
    <property type="molecule type" value="Genomic_DNA"/>
</dbReference>
<gene>
    <name evidence="9" type="ORF">BG57_12200</name>
    <name evidence="8" type="ORF">GCM10010985_37030</name>
</gene>
<name>A0A069NV76_9BURK</name>
<comment type="subcellular location">
    <subcellularLocation>
        <location evidence="1">Cell membrane</location>
        <topology evidence="1">Multi-pass membrane protein</topology>
    </subcellularLocation>
</comment>
<evidence type="ECO:0000256" key="3">
    <source>
        <dbReference type="ARBA" id="ARBA00022692"/>
    </source>
</evidence>
<dbReference type="GO" id="GO:0005886">
    <property type="term" value="C:plasma membrane"/>
    <property type="evidence" value="ECO:0007669"/>
    <property type="project" value="UniProtKB-SubCell"/>
</dbReference>